<proteinExistence type="predicted"/>
<keyword evidence="3" id="KW-1185">Reference proteome</keyword>
<dbReference type="OrthoDB" id="7614910at2"/>
<reference evidence="2 3" key="1">
    <citation type="journal article" date="2011" name="J. Bacteriol.">
        <title>Draft Genome Sequence of Gordonia neofelifaecis NRRL B-59395, a Cholesterol-Degrading Actinomycete.</title>
        <authorList>
            <person name="Ge F."/>
            <person name="Li W."/>
            <person name="Chen G."/>
            <person name="Liu Y."/>
            <person name="Zhang G."/>
            <person name="Yong B."/>
            <person name="Wang Q."/>
            <person name="Wang N."/>
            <person name="Huang Z."/>
            <person name="Li W."/>
            <person name="Wang J."/>
            <person name="Wu C."/>
            <person name="Xie Q."/>
            <person name="Liu G."/>
        </authorList>
    </citation>
    <scope>NUCLEOTIDE SEQUENCE [LARGE SCALE GENOMIC DNA]</scope>
    <source>
        <strain evidence="2 3">NRRL B-59395</strain>
    </source>
</reference>
<dbReference type="InterPro" id="IPR037473">
    <property type="entry name" value="Lcp-like"/>
</dbReference>
<dbReference type="Pfam" id="PF09995">
    <property type="entry name" value="MPAB_Lcp_cat"/>
    <property type="match status" value="1"/>
</dbReference>
<protein>
    <recommendedName>
        <fullName evidence="1">ER-bound oxygenase mpaB/mpaB'/Rubber oxygenase catalytic domain-containing protein</fullName>
    </recommendedName>
</protein>
<evidence type="ECO:0000313" key="2">
    <source>
        <dbReference type="EMBL" id="EGD56235.1"/>
    </source>
</evidence>
<dbReference type="PANTHER" id="PTHR37539">
    <property type="entry name" value="SECRETED PROTEIN-RELATED"/>
    <property type="match status" value="1"/>
</dbReference>
<comment type="caution">
    <text evidence="2">The sequence shown here is derived from an EMBL/GenBank/DDBJ whole genome shotgun (WGS) entry which is preliminary data.</text>
</comment>
<dbReference type="Proteomes" id="UP000035065">
    <property type="component" value="Unassembled WGS sequence"/>
</dbReference>
<name>F1YGT7_9ACTN</name>
<sequence length="402" mass="42674">MTAVVPARHPSAPRPIPSGVEVFSRLLRVDGPTAAQFAGLGESLMDGDPLMDAVVADLAGSGMAAGRAAFERAVENGIDSLEDPPAALRELFGVVEATPDWVDPARLRLAAQVMQSGGEDGLYIARDVALLGGYLFSGFNQTLLRTGALEKGSNTRFAETTRWALDVISEGGLAIGGAGYRSTLRVRFIHSLVRRHVAALPDWDSGVWGLPINQTDMAATLVGALVAPSVGVAGLGIVNSPREYEAIAHLTRYVGWLMGVDDDYLPTSFADAIRILNHTSAALAVPDDSSKLLAAPMADDPKHWQYPVLPGVRRSIARSQHLGIARAFLGRTSMRRLGLTDRAIPWYPPLVFPVNLIRSAAAQLPGGRARAARRGDRRAEAFMATMTGHEVVIGGAAIAHAS</sequence>
<dbReference type="STRING" id="644548.SCNU_05256"/>
<dbReference type="EMBL" id="AEUD01000003">
    <property type="protein sequence ID" value="EGD56235.1"/>
    <property type="molecule type" value="Genomic_DNA"/>
</dbReference>
<evidence type="ECO:0000259" key="1">
    <source>
        <dbReference type="Pfam" id="PF09995"/>
    </source>
</evidence>
<dbReference type="GO" id="GO:0016491">
    <property type="term" value="F:oxidoreductase activity"/>
    <property type="evidence" value="ECO:0007669"/>
    <property type="project" value="InterPro"/>
</dbReference>
<dbReference type="AlphaFoldDB" id="F1YGT7"/>
<evidence type="ECO:0000313" key="3">
    <source>
        <dbReference type="Proteomes" id="UP000035065"/>
    </source>
</evidence>
<gene>
    <name evidence="2" type="ORF">SCNU_05256</name>
</gene>
<organism evidence="2 3">
    <name type="scientific">Gordonia neofelifaecis NRRL B-59395</name>
    <dbReference type="NCBI Taxonomy" id="644548"/>
    <lineage>
        <taxon>Bacteria</taxon>
        <taxon>Bacillati</taxon>
        <taxon>Actinomycetota</taxon>
        <taxon>Actinomycetes</taxon>
        <taxon>Mycobacteriales</taxon>
        <taxon>Gordoniaceae</taxon>
        <taxon>Gordonia</taxon>
    </lineage>
</organism>
<accession>F1YGT7</accession>
<dbReference type="InterPro" id="IPR018713">
    <property type="entry name" value="MPAB/Lcp_cat_dom"/>
</dbReference>
<feature type="domain" description="ER-bound oxygenase mpaB/mpaB'/Rubber oxygenase catalytic" evidence="1">
    <location>
        <begin position="140"/>
        <end position="342"/>
    </location>
</feature>
<dbReference type="PANTHER" id="PTHR37539:SF1">
    <property type="entry name" value="ER-BOUND OXYGENASE MPAB_MPAB'_RUBBER OXYGENASE CATALYTIC DOMAIN-CONTAINING PROTEIN"/>
    <property type="match status" value="1"/>
</dbReference>
<dbReference type="RefSeq" id="WP_009678311.1">
    <property type="nucleotide sequence ID" value="NZ_AEUD01000003.1"/>
</dbReference>
<dbReference type="eggNOG" id="ENOG502Z7TF">
    <property type="taxonomic scope" value="Bacteria"/>
</dbReference>